<evidence type="ECO:0000259" key="1">
    <source>
        <dbReference type="Pfam" id="PF00535"/>
    </source>
</evidence>
<gene>
    <name evidence="2" type="ORF">SAMN05444373_100827</name>
</gene>
<dbReference type="AlphaFoldDB" id="A0A1M6DM66"/>
<dbReference type="SUPFAM" id="SSF53448">
    <property type="entry name" value="Nucleotide-diphospho-sugar transferases"/>
    <property type="match status" value="1"/>
</dbReference>
<dbReference type="Pfam" id="PF00535">
    <property type="entry name" value="Glycos_transf_2"/>
    <property type="match status" value="1"/>
</dbReference>
<dbReference type="InterPro" id="IPR029044">
    <property type="entry name" value="Nucleotide-diphossugar_trans"/>
</dbReference>
<name>A0A1M6DM66_9FIRM</name>
<proteinExistence type="predicted"/>
<dbReference type="RefSeq" id="WP_243133185.1">
    <property type="nucleotide sequence ID" value="NZ_FQZP01000008.1"/>
</dbReference>
<accession>A0A1M6DM66</accession>
<protein>
    <recommendedName>
        <fullName evidence="1">Glycosyltransferase 2-like domain-containing protein</fullName>
    </recommendedName>
</protein>
<sequence length="243" mass="27368">MEQMEKYNLKTLVIIPAYKEAKNLPRLFRELKEVPLDFDIVVINDCSPDDTEAVCRHHGIPVVSLPVNLGIGGAVQTGYKYALEHGYDIAVQMDGDGQHDPRFLKLVLSRIYEGYHMSIGSRFIEGKGYQSSLTRRAGIKFFSWLIKLLTGQYISDPTSGFRACSRELIRLFAGSYPKDYPEPETIVTALRNKYRIAEVPVIMRPRQSGESSITKNLAAYYMIKVTLAVIMAAIARKNEDGAK</sequence>
<reference evidence="2 3" key="1">
    <citation type="submission" date="2016-11" db="EMBL/GenBank/DDBJ databases">
        <authorList>
            <person name="Varghese N."/>
            <person name="Submissions S."/>
        </authorList>
    </citation>
    <scope>NUCLEOTIDE SEQUENCE [LARGE SCALE GENOMIC DNA]</scope>
    <source>
        <strain evidence="2 3">DSM 19027</strain>
    </source>
</reference>
<feature type="domain" description="Glycosyltransferase 2-like" evidence="1">
    <location>
        <begin position="13"/>
        <end position="169"/>
    </location>
</feature>
<dbReference type="Proteomes" id="UP000324781">
    <property type="component" value="Unassembled WGS sequence"/>
</dbReference>
<dbReference type="PANTHER" id="PTHR48090">
    <property type="entry name" value="UNDECAPRENYL-PHOSPHATE 4-DEOXY-4-FORMAMIDO-L-ARABINOSE TRANSFERASE-RELATED"/>
    <property type="match status" value="1"/>
</dbReference>
<evidence type="ECO:0000313" key="3">
    <source>
        <dbReference type="Proteomes" id="UP000324781"/>
    </source>
</evidence>
<dbReference type="EMBL" id="FQZP01000008">
    <property type="protein sequence ID" value="SHI74243.1"/>
    <property type="molecule type" value="Genomic_DNA"/>
</dbReference>
<dbReference type="InterPro" id="IPR050256">
    <property type="entry name" value="Glycosyltransferase_2"/>
</dbReference>
<evidence type="ECO:0000313" key="2">
    <source>
        <dbReference type="EMBL" id="SHI74243.1"/>
    </source>
</evidence>
<dbReference type="CDD" id="cd04179">
    <property type="entry name" value="DPM_DPG-synthase_like"/>
    <property type="match status" value="1"/>
</dbReference>
<keyword evidence="3" id="KW-1185">Reference proteome</keyword>
<dbReference type="PANTHER" id="PTHR48090:SF7">
    <property type="entry name" value="RFBJ PROTEIN"/>
    <property type="match status" value="1"/>
</dbReference>
<organism evidence="2 3">
    <name type="scientific">Thermoclostridium caenicola</name>
    <dbReference type="NCBI Taxonomy" id="659425"/>
    <lineage>
        <taxon>Bacteria</taxon>
        <taxon>Bacillati</taxon>
        <taxon>Bacillota</taxon>
        <taxon>Clostridia</taxon>
        <taxon>Eubacteriales</taxon>
        <taxon>Oscillospiraceae</taxon>
        <taxon>Thermoclostridium</taxon>
    </lineage>
</organism>
<dbReference type="InterPro" id="IPR001173">
    <property type="entry name" value="Glyco_trans_2-like"/>
</dbReference>
<dbReference type="Gene3D" id="3.90.550.10">
    <property type="entry name" value="Spore Coat Polysaccharide Biosynthesis Protein SpsA, Chain A"/>
    <property type="match status" value="1"/>
</dbReference>